<sequence>MGLAKKDGALLLAVVAAVCIQLYQGKTSAKTMCRSQSNCETCKTDGACSSAAQYVVGRCRCYNLIRLKDVKGNITGFEVKEKSAACNKMEFIVTVMEPNSTATPRCFTLVLWPNSTFFSPRINKNESRKMECINQ</sequence>
<dbReference type="STRING" id="30732.ENSOMEP00000019282"/>
<evidence type="ECO:0000256" key="1">
    <source>
        <dbReference type="SAM" id="SignalP"/>
    </source>
</evidence>
<keyword evidence="1" id="KW-0732">Signal</keyword>
<dbReference type="SUPFAM" id="SSF54117">
    <property type="entry name" value="Interleukin 8-like chemokines"/>
    <property type="match status" value="1"/>
</dbReference>
<reference evidence="2" key="2">
    <citation type="submission" date="2025-09" db="UniProtKB">
        <authorList>
            <consortium name="Ensembl"/>
        </authorList>
    </citation>
    <scope>IDENTIFICATION</scope>
</reference>
<dbReference type="InterPro" id="IPR036048">
    <property type="entry name" value="Interleukin_8-like_sf"/>
</dbReference>
<dbReference type="GO" id="GO:0008009">
    <property type="term" value="F:chemokine activity"/>
    <property type="evidence" value="ECO:0007669"/>
    <property type="project" value="InterPro"/>
</dbReference>
<feature type="signal peptide" evidence="1">
    <location>
        <begin position="1"/>
        <end position="29"/>
    </location>
</feature>
<dbReference type="Gene3D" id="2.40.50.40">
    <property type="match status" value="1"/>
</dbReference>
<dbReference type="Ensembl" id="ENSOMET00000028492.1">
    <property type="protein sequence ID" value="ENSOMEP00000019282.1"/>
    <property type="gene ID" value="ENSOMEG00000021107.1"/>
</dbReference>
<dbReference type="GO" id="GO:0005576">
    <property type="term" value="C:extracellular region"/>
    <property type="evidence" value="ECO:0007669"/>
    <property type="project" value="InterPro"/>
</dbReference>
<keyword evidence="3" id="KW-1185">Reference proteome</keyword>
<protein>
    <recommendedName>
        <fullName evidence="4">UPAR/Ly6 domain-containing protein</fullName>
    </recommendedName>
</protein>
<proteinExistence type="predicted"/>
<dbReference type="Proteomes" id="UP000261560">
    <property type="component" value="Unplaced"/>
</dbReference>
<evidence type="ECO:0008006" key="4">
    <source>
        <dbReference type="Google" id="ProtNLM"/>
    </source>
</evidence>
<dbReference type="GeneTree" id="ENSGT00940000176858"/>
<evidence type="ECO:0000313" key="3">
    <source>
        <dbReference type="Proteomes" id="UP000261560"/>
    </source>
</evidence>
<feature type="chain" id="PRO_5017292783" description="UPAR/Ly6 domain-containing protein" evidence="1">
    <location>
        <begin position="30"/>
        <end position="135"/>
    </location>
</feature>
<dbReference type="PaxDb" id="30732-ENSOMEP00000019282"/>
<dbReference type="GO" id="GO:0006955">
    <property type="term" value="P:immune response"/>
    <property type="evidence" value="ECO:0007669"/>
    <property type="project" value="InterPro"/>
</dbReference>
<reference evidence="2" key="1">
    <citation type="submission" date="2025-08" db="UniProtKB">
        <authorList>
            <consortium name="Ensembl"/>
        </authorList>
    </citation>
    <scope>IDENTIFICATION</scope>
</reference>
<organism evidence="2 3">
    <name type="scientific">Oryzias melastigma</name>
    <name type="common">Marine medaka</name>
    <dbReference type="NCBI Taxonomy" id="30732"/>
    <lineage>
        <taxon>Eukaryota</taxon>
        <taxon>Metazoa</taxon>
        <taxon>Chordata</taxon>
        <taxon>Craniata</taxon>
        <taxon>Vertebrata</taxon>
        <taxon>Euteleostomi</taxon>
        <taxon>Actinopterygii</taxon>
        <taxon>Neopterygii</taxon>
        <taxon>Teleostei</taxon>
        <taxon>Neoteleostei</taxon>
        <taxon>Acanthomorphata</taxon>
        <taxon>Ovalentaria</taxon>
        <taxon>Atherinomorphae</taxon>
        <taxon>Beloniformes</taxon>
        <taxon>Adrianichthyidae</taxon>
        <taxon>Oryziinae</taxon>
        <taxon>Oryzias</taxon>
    </lineage>
</organism>
<evidence type="ECO:0000313" key="2">
    <source>
        <dbReference type="Ensembl" id="ENSOMEP00000019282.1"/>
    </source>
</evidence>
<name>A0A3B3CN53_ORYME</name>
<dbReference type="AlphaFoldDB" id="A0A3B3CN53"/>
<accession>A0A3B3CN53</accession>